<dbReference type="EMBL" id="DVNI01000134">
    <property type="protein sequence ID" value="HIU64952.1"/>
    <property type="molecule type" value="Genomic_DNA"/>
</dbReference>
<name>A0A9D1MR76_9FIRM</name>
<sequence length="63" mass="7226">MNYFLLLAILLWLLLCLACLKLCYRVLKYRDRGTPKTWAFIVATGLGTLLALKYAATYIININ</sequence>
<dbReference type="Proteomes" id="UP000824099">
    <property type="component" value="Unassembled WGS sequence"/>
</dbReference>
<gene>
    <name evidence="2" type="ORF">IAB06_07975</name>
</gene>
<dbReference type="AlphaFoldDB" id="A0A9D1MR76"/>
<keyword evidence="1" id="KW-1133">Transmembrane helix</keyword>
<accession>A0A9D1MR76</accession>
<proteinExistence type="predicted"/>
<reference evidence="2" key="1">
    <citation type="submission" date="2020-10" db="EMBL/GenBank/DDBJ databases">
        <authorList>
            <person name="Gilroy R."/>
        </authorList>
    </citation>
    <scope>NUCLEOTIDE SEQUENCE</scope>
    <source>
        <strain evidence="2">CHK160-1198</strain>
    </source>
</reference>
<feature type="transmembrane region" description="Helical" evidence="1">
    <location>
        <begin position="37"/>
        <end position="60"/>
    </location>
</feature>
<keyword evidence="1" id="KW-0812">Transmembrane</keyword>
<organism evidence="2 3">
    <name type="scientific">Candidatus Avacidaminococcus intestinavium</name>
    <dbReference type="NCBI Taxonomy" id="2840684"/>
    <lineage>
        <taxon>Bacteria</taxon>
        <taxon>Bacillati</taxon>
        <taxon>Bacillota</taxon>
        <taxon>Negativicutes</taxon>
        <taxon>Acidaminococcales</taxon>
        <taxon>Acidaminococcaceae</taxon>
        <taxon>Acidaminococcaceae incertae sedis</taxon>
        <taxon>Candidatus Avacidaminococcus</taxon>
    </lineage>
</organism>
<keyword evidence="1" id="KW-0472">Membrane</keyword>
<reference evidence="2" key="2">
    <citation type="journal article" date="2021" name="PeerJ">
        <title>Extensive microbial diversity within the chicken gut microbiome revealed by metagenomics and culture.</title>
        <authorList>
            <person name="Gilroy R."/>
            <person name="Ravi A."/>
            <person name="Getino M."/>
            <person name="Pursley I."/>
            <person name="Horton D.L."/>
            <person name="Alikhan N.F."/>
            <person name="Baker D."/>
            <person name="Gharbi K."/>
            <person name="Hall N."/>
            <person name="Watson M."/>
            <person name="Adriaenssens E.M."/>
            <person name="Foster-Nyarko E."/>
            <person name="Jarju S."/>
            <person name="Secka A."/>
            <person name="Antonio M."/>
            <person name="Oren A."/>
            <person name="Chaudhuri R.R."/>
            <person name="La Ragione R."/>
            <person name="Hildebrand F."/>
            <person name="Pallen M.J."/>
        </authorList>
    </citation>
    <scope>NUCLEOTIDE SEQUENCE</scope>
    <source>
        <strain evidence="2">CHK160-1198</strain>
    </source>
</reference>
<protein>
    <submittedName>
        <fullName evidence="2">Uncharacterized protein</fullName>
    </submittedName>
</protein>
<comment type="caution">
    <text evidence="2">The sequence shown here is derived from an EMBL/GenBank/DDBJ whole genome shotgun (WGS) entry which is preliminary data.</text>
</comment>
<evidence type="ECO:0000256" key="1">
    <source>
        <dbReference type="SAM" id="Phobius"/>
    </source>
</evidence>
<evidence type="ECO:0000313" key="2">
    <source>
        <dbReference type="EMBL" id="HIU64952.1"/>
    </source>
</evidence>
<evidence type="ECO:0000313" key="3">
    <source>
        <dbReference type="Proteomes" id="UP000824099"/>
    </source>
</evidence>